<gene>
    <name evidence="3" type="ORF">OXD698_LOCUS13562</name>
</gene>
<dbReference type="CDD" id="cd03039">
    <property type="entry name" value="GST_N_Sigma_like"/>
    <property type="match status" value="1"/>
</dbReference>
<dbReference type="SUPFAM" id="SSF52833">
    <property type="entry name" value="Thioredoxin-like"/>
    <property type="match status" value="1"/>
</dbReference>
<dbReference type="PANTHER" id="PTHR11571:SF150">
    <property type="entry name" value="GLUTATHIONE S-TRANSFERASE"/>
    <property type="match status" value="1"/>
</dbReference>
<dbReference type="InterPro" id="IPR040079">
    <property type="entry name" value="Glutathione_S-Trfase"/>
</dbReference>
<dbReference type="InterPro" id="IPR010987">
    <property type="entry name" value="Glutathione-S-Trfase_C-like"/>
</dbReference>
<dbReference type="SFLD" id="SFLDG00363">
    <property type="entry name" value="AMPS_(cytGST):_Alpha-__Mu-__Pi"/>
    <property type="match status" value="1"/>
</dbReference>
<dbReference type="PROSITE" id="PS50404">
    <property type="entry name" value="GST_NTER"/>
    <property type="match status" value="1"/>
</dbReference>
<name>A0A818W3J7_9BILA</name>
<dbReference type="InterPro" id="IPR004046">
    <property type="entry name" value="GST_C"/>
</dbReference>
<evidence type="ECO:0000259" key="1">
    <source>
        <dbReference type="PROSITE" id="PS50404"/>
    </source>
</evidence>
<evidence type="ECO:0000313" key="3">
    <source>
        <dbReference type="EMBL" id="CAF3719838.1"/>
    </source>
</evidence>
<dbReference type="SFLD" id="SFLDS00019">
    <property type="entry name" value="Glutathione_Transferase_(cytos"/>
    <property type="match status" value="1"/>
</dbReference>
<dbReference type="InterPro" id="IPR050213">
    <property type="entry name" value="GST_superfamily"/>
</dbReference>
<protein>
    <recommendedName>
        <fullName evidence="5">Glutathione transferase</fullName>
    </recommendedName>
</protein>
<dbReference type="PANTHER" id="PTHR11571">
    <property type="entry name" value="GLUTATHIONE S-TRANSFERASE"/>
    <property type="match status" value="1"/>
</dbReference>
<dbReference type="PROSITE" id="PS50405">
    <property type="entry name" value="GST_CTER"/>
    <property type="match status" value="1"/>
</dbReference>
<evidence type="ECO:0008006" key="5">
    <source>
        <dbReference type="Google" id="ProtNLM"/>
    </source>
</evidence>
<feature type="domain" description="GST C-terminal" evidence="2">
    <location>
        <begin position="84"/>
        <end position="210"/>
    </location>
</feature>
<evidence type="ECO:0000259" key="2">
    <source>
        <dbReference type="PROSITE" id="PS50405"/>
    </source>
</evidence>
<feature type="domain" description="GST N-terminal" evidence="1">
    <location>
        <begin position="4"/>
        <end position="82"/>
    </location>
</feature>
<dbReference type="InterPro" id="IPR036282">
    <property type="entry name" value="Glutathione-S-Trfase_C_sf"/>
</dbReference>
<dbReference type="InterPro" id="IPR036249">
    <property type="entry name" value="Thioredoxin-like_sf"/>
</dbReference>
<dbReference type="InterPro" id="IPR004045">
    <property type="entry name" value="Glutathione_S-Trfase_N"/>
</dbReference>
<dbReference type="Proteomes" id="UP000663844">
    <property type="component" value="Unassembled WGS sequence"/>
</dbReference>
<reference evidence="3" key="1">
    <citation type="submission" date="2021-02" db="EMBL/GenBank/DDBJ databases">
        <authorList>
            <person name="Nowell W R."/>
        </authorList>
    </citation>
    <scope>NUCLEOTIDE SEQUENCE</scope>
</reference>
<dbReference type="SFLD" id="SFLDG01205">
    <property type="entry name" value="AMPS.1"/>
    <property type="match status" value="1"/>
</dbReference>
<dbReference type="Pfam" id="PF14497">
    <property type="entry name" value="GST_C_3"/>
    <property type="match status" value="1"/>
</dbReference>
<comment type="caution">
    <text evidence="3">The sequence shown here is derived from an EMBL/GenBank/DDBJ whole genome shotgun (WGS) entry which is preliminary data.</text>
</comment>
<evidence type="ECO:0000313" key="4">
    <source>
        <dbReference type="Proteomes" id="UP000663844"/>
    </source>
</evidence>
<dbReference type="GO" id="GO:0006749">
    <property type="term" value="P:glutathione metabolic process"/>
    <property type="evidence" value="ECO:0007669"/>
    <property type="project" value="TreeGrafter"/>
</dbReference>
<dbReference type="GO" id="GO:0004364">
    <property type="term" value="F:glutathione transferase activity"/>
    <property type="evidence" value="ECO:0007669"/>
    <property type="project" value="TreeGrafter"/>
</dbReference>
<dbReference type="EMBL" id="CAJOAZ010000829">
    <property type="protein sequence ID" value="CAF3719838.1"/>
    <property type="molecule type" value="Genomic_DNA"/>
</dbReference>
<proteinExistence type="predicted"/>
<dbReference type="AlphaFoldDB" id="A0A818W3J7"/>
<dbReference type="Gene3D" id="1.20.1050.130">
    <property type="match status" value="1"/>
</dbReference>
<accession>A0A818W3J7</accession>
<organism evidence="3 4">
    <name type="scientific">Adineta steineri</name>
    <dbReference type="NCBI Taxonomy" id="433720"/>
    <lineage>
        <taxon>Eukaryota</taxon>
        <taxon>Metazoa</taxon>
        <taxon>Spiralia</taxon>
        <taxon>Gnathifera</taxon>
        <taxon>Rotifera</taxon>
        <taxon>Eurotatoria</taxon>
        <taxon>Bdelloidea</taxon>
        <taxon>Adinetida</taxon>
        <taxon>Adinetidae</taxon>
        <taxon>Adineta</taxon>
    </lineage>
</organism>
<dbReference type="Pfam" id="PF02798">
    <property type="entry name" value="GST_N"/>
    <property type="match status" value="1"/>
</dbReference>
<sequence>MANNLLKLCYYDIRGRAEIIRLILAAANRRYNDVRFDITQWSENKSKMLIGQIPVLEFADNTQLTQSLSIARYLAKETGLGGTHNLESARMDSVVDAQRDMNEMFYSLIDFEKQDSKNMDDVKKFIDEYLANHCKNLAKLKQVYSKNDKYFVGDKLSWADLFIYNSIDDLFRFLPQVKNKFDNQFQGLFDTIHSNKNLKKYLDERPQTTY</sequence>
<dbReference type="SUPFAM" id="SSF47616">
    <property type="entry name" value="GST C-terminal domain-like"/>
    <property type="match status" value="1"/>
</dbReference>